<evidence type="ECO:0000259" key="4">
    <source>
        <dbReference type="SMART" id="SM01318"/>
    </source>
</evidence>
<dbReference type="AlphaFoldDB" id="A0AAV2NHD7"/>
<proteinExistence type="predicted"/>
<evidence type="ECO:0000256" key="1">
    <source>
        <dbReference type="ARBA" id="ARBA00004613"/>
    </source>
</evidence>
<evidence type="ECO:0000313" key="6">
    <source>
        <dbReference type="Proteomes" id="UP001497644"/>
    </source>
</evidence>
<evidence type="ECO:0000313" key="5">
    <source>
        <dbReference type="EMBL" id="CAL1679145.1"/>
    </source>
</evidence>
<evidence type="ECO:0000256" key="2">
    <source>
        <dbReference type="ARBA" id="ARBA00022525"/>
    </source>
</evidence>
<comment type="subcellular location">
    <subcellularLocation>
        <location evidence="1">Secreted</location>
    </subcellularLocation>
</comment>
<dbReference type="Proteomes" id="UP001497644">
    <property type="component" value="Chromosome 15"/>
</dbReference>
<accession>A0AAV2NHD7</accession>
<feature type="signal peptide" evidence="3">
    <location>
        <begin position="1"/>
        <end position="20"/>
    </location>
</feature>
<evidence type="ECO:0000256" key="3">
    <source>
        <dbReference type="SAM" id="SignalP"/>
    </source>
</evidence>
<dbReference type="InterPro" id="IPR029277">
    <property type="entry name" value="SVWC_dom"/>
</dbReference>
<dbReference type="Pfam" id="PF15430">
    <property type="entry name" value="SVWC"/>
    <property type="match status" value="1"/>
</dbReference>
<keyword evidence="3" id="KW-0732">Signal</keyword>
<keyword evidence="2" id="KW-0964">Secreted</keyword>
<organism evidence="5 6">
    <name type="scientific">Lasius platythorax</name>
    <dbReference type="NCBI Taxonomy" id="488582"/>
    <lineage>
        <taxon>Eukaryota</taxon>
        <taxon>Metazoa</taxon>
        <taxon>Ecdysozoa</taxon>
        <taxon>Arthropoda</taxon>
        <taxon>Hexapoda</taxon>
        <taxon>Insecta</taxon>
        <taxon>Pterygota</taxon>
        <taxon>Neoptera</taxon>
        <taxon>Endopterygota</taxon>
        <taxon>Hymenoptera</taxon>
        <taxon>Apocrita</taxon>
        <taxon>Aculeata</taxon>
        <taxon>Formicoidea</taxon>
        <taxon>Formicidae</taxon>
        <taxon>Formicinae</taxon>
        <taxon>Lasius</taxon>
        <taxon>Lasius</taxon>
    </lineage>
</organism>
<reference evidence="5" key="1">
    <citation type="submission" date="2024-04" db="EMBL/GenBank/DDBJ databases">
        <authorList>
            <consortium name="Molecular Ecology Group"/>
        </authorList>
    </citation>
    <scope>NUCLEOTIDE SEQUENCE</scope>
</reference>
<feature type="chain" id="PRO_5043651671" description="Single domain-containing protein" evidence="3">
    <location>
        <begin position="21"/>
        <end position="95"/>
    </location>
</feature>
<dbReference type="EMBL" id="OZ034838">
    <property type="protein sequence ID" value="CAL1679145.1"/>
    <property type="molecule type" value="Genomic_DNA"/>
</dbReference>
<protein>
    <recommendedName>
        <fullName evidence="4">Single domain-containing protein</fullName>
    </recommendedName>
</protein>
<dbReference type="SMART" id="SM01318">
    <property type="entry name" value="SVWC"/>
    <property type="match status" value="1"/>
</dbReference>
<gene>
    <name evidence="5" type="ORF">LPLAT_LOCUS4876</name>
</gene>
<keyword evidence="6" id="KW-1185">Reference proteome</keyword>
<feature type="domain" description="Single" evidence="4">
    <location>
        <begin position="27"/>
        <end position="90"/>
    </location>
</feature>
<dbReference type="GO" id="GO:0005576">
    <property type="term" value="C:extracellular region"/>
    <property type="evidence" value="ECO:0007669"/>
    <property type="project" value="UniProtKB-SubCell"/>
</dbReference>
<name>A0AAV2NHD7_9HYME</name>
<sequence length="95" mass="10645">MKGRLVRCAILLLICVFAQATHLPDSCSFEGETLSVGQHTRRCLRITCHADGKMSMLGCPLAHCPEGRQIGYRDTDFSKPYPECCERPICKEKES</sequence>